<comment type="similarity">
    <text evidence="1">Belongs to the cyclin family.</text>
</comment>
<organism evidence="3 4">
    <name type="scientific">Hydra vulgaris</name>
    <name type="common">Hydra</name>
    <name type="synonym">Hydra attenuata</name>
    <dbReference type="NCBI Taxonomy" id="6087"/>
    <lineage>
        <taxon>Eukaryota</taxon>
        <taxon>Metazoa</taxon>
        <taxon>Cnidaria</taxon>
        <taxon>Hydrozoa</taxon>
        <taxon>Hydroidolina</taxon>
        <taxon>Anthoathecata</taxon>
        <taxon>Aplanulata</taxon>
        <taxon>Hydridae</taxon>
        <taxon>Hydra</taxon>
    </lineage>
</organism>
<dbReference type="PANTHER" id="PTHR10177">
    <property type="entry name" value="CYCLINS"/>
    <property type="match status" value="1"/>
</dbReference>
<gene>
    <name evidence="4" type="primary">LOC100204498</name>
</gene>
<dbReference type="Proteomes" id="UP001652625">
    <property type="component" value="Chromosome 12"/>
</dbReference>
<dbReference type="InterPro" id="IPR036915">
    <property type="entry name" value="Cyclin-like_sf"/>
</dbReference>
<dbReference type="SMART" id="SM00385">
    <property type="entry name" value="CYCLIN"/>
    <property type="match status" value="1"/>
</dbReference>
<feature type="domain" description="Cyclin-like" evidence="2">
    <location>
        <begin position="48"/>
        <end position="134"/>
    </location>
</feature>
<dbReference type="GeneID" id="100204498"/>
<proteinExistence type="inferred from homology"/>
<evidence type="ECO:0000259" key="2">
    <source>
        <dbReference type="SMART" id="SM00385"/>
    </source>
</evidence>
<evidence type="ECO:0000313" key="4">
    <source>
        <dbReference type="RefSeq" id="XP_065669305.1"/>
    </source>
</evidence>
<dbReference type="Pfam" id="PF00134">
    <property type="entry name" value="Cyclin_N"/>
    <property type="match status" value="1"/>
</dbReference>
<dbReference type="InterPro" id="IPR006671">
    <property type="entry name" value="Cyclin_N"/>
</dbReference>
<keyword evidence="1" id="KW-0195">Cyclin</keyword>
<dbReference type="Gene3D" id="1.10.472.10">
    <property type="entry name" value="Cyclin-like"/>
    <property type="match status" value="2"/>
</dbReference>
<sequence length="353" mass="41066">MLDKLCRDPSHLERLLQWKLLEERNLKVLKFLKLENIHDVEEWKENIYWLMKLTENCGFQCETFALAVHILDSFQGFVKLQGKYLKCATLSAFYIAIKVLEEEEFVPPLSTFVSFTGGKFTENDIKRMEKIILEKTNWDVNHVTICTFLEIFFSFICTLHFKTLFGSDTLAYSIYRNLANQAQQCLCATSLFQFKSSLKALALLSCTLEKITSRWFLYIEKIAACAKIDLQEMLACRDIIKNVIFGQIKKPRVPRLRKFIQRQSLYVSRRSPLSPIVENPFELEMMKRFSDFSKPLETVTECDVLNEELNRLQKICLDDIQQPSPAKRRKILTCGIESKLNACLMSPVKPLPA</sequence>
<evidence type="ECO:0000313" key="3">
    <source>
        <dbReference type="Proteomes" id="UP001652625"/>
    </source>
</evidence>
<dbReference type="SUPFAM" id="SSF47954">
    <property type="entry name" value="Cyclin-like"/>
    <property type="match status" value="1"/>
</dbReference>
<accession>A0ABM4D4V2</accession>
<keyword evidence="3" id="KW-1185">Reference proteome</keyword>
<dbReference type="InterPro" id="IPR013763">
    <property type="entry name" value="Cyclin-like_dom"/>
</dbReference>
<dbReference type="InterPro" id="IPR039361">
    <property type="entry name" value="Cyclin"/>
</dbReference>
<reference evidence="4" key="1">
    <citation type="submission" date="2025-08" db="UniProtKB">
        <authorList>
            <consortium name="RefSeq"/>
        </authorList>
    </citation>
    <scope>IDENTIFICATION</scope>
</reference>
<evidence type="ECO:0000256" key="1">
    <source>
        <dbReference type="RuleBase" id="RU000383"/>
    </source>
</evidence>
<dbReference type="RefSeq" id="XP_065669305.1">
    <property type="nucleotide sequence ID" value="XM_065813233.1"/>
</dbReference>
<protein>
    <submittedName>
        <fullName evidence="4">Cyclin-G1</fullName>
    </submittedName>
</protein>
<name>A0ABM4D4V2_HYDVU</name>